<dbReference type="InterPro" id="IPR010697">
    <property type="entry name" value="YspA"/>
</dbReference>
<evidence type="ECO:0000313" key="2">
    <source>
        <dbReference type="EMBL" id="MCK8624127.1"/>
    </source>
</evidence>
<dbReference type="PANTHER" id="PTHR38440:SF1">
    <property type="entry name" value="UPF0398 PROTEIN SPR0331"/>
    <property type="match status" value="1"/>
</dbReference>
<dbReference type="PIRSF" id="PIRSF021290">
    <property type="entry name" value="DUF1273"/>
    <property type="match status" value="1"/>
</dbReference>
<name>A0ABT0HZW7_9LACO</name>
<dbReference type="NCBIfam" id="NF010181">
    <property type="entry name" value="PRK13660.1"/>
    <property type="match status" value="1"/>
</dbReference>
<comment type="similarity">
    <text evidence="1">Belongs to the UPF0398 family.</text>
</comment>
<dbReference type="Gene3D" id="3.40.50.450">
    <property type="match status" value="1"/>
</dbReference>
<comment type="caution">
    <text evidence="2">The sequence shown here is derived from an EMBL/GenBank/DDBJ whole genome shotgun (WGS) entry which is preliminary data.</text>
</comment>
<dbReference type="Pfam" id="PF06908">
    <property type="entry name" value="YpsA"/>
    <property type="match status" value="1"/>
</dbReference>
<gene>
    <name evidence="2" type="ORF">LNP07_01130</name>
</gene>
<keyword evidence="3" id="KW-1185">Reference proteome</keyword>
<dbReference type="HAMAP" id="MF_01575">
    <property type="entry name" value="UPF0398"/>
    <property type="match status" value="1"/>
</dbReference>
<sequence length="186" mass="22159">MSRIWITGYRSYELGIFTKNDLKLKIIKQIIKQKINQYEENGLEWVISGGNLGIEQWTGEVVKEIQKENQETNIKNAVILPFENFGKSWNDENKNSFLNLINSADFKISTSQSEYKSPIQFKNYQSFMLNHTDKALMIYDSEHKGKSEYDLNRIMEYNKINPQYDYEIIDFYELQELADELQYKEY</sequence>
<evidence type="ECO:0000256" key="1">
    <source>
        <dbReference type="HAMAP-Rule" id="MF_01575"/>
    </source>
</evidence>
<proteinExistence type="inferred from homology"/>
<evidence type="ECO:0000313" key="3">
    <source>
        <dbReference type="Proteomes" id="UP001522905"/>
    </source>
</evidence>
<reference evidence="2 3" key="1">
    <citation type="submission" date="2021-11" db="EMBL/GenBank/DDBJ databases">
        <title>Comparative genomics of bee honey and flower isolates.</title>
        <authorList>
            <person name="Bechtner J.D."/>
            <person name="Gallus M.K."/>
            <person name="Ehrmann M."/>
        </authorList>
    </citation>
    <scope>NUCLEOTIDE SEQUENCE [LARGE SCALE GENOMIC DNA]</scope>
    <source>
        <strain evidence="2 3">M161</strain>
    </source>
</reference>
<dbReference type="PANTHER" id="PTHR38440">
    <property type="entry name" value="UPF0398 PROTEIN YPSA"/>
    <property type="match status" value="1"/>
</dbReference>
<dbReference type="RefSeq" id="WP_248601412.1">
    <property type="nucleotide sequence ID" value="NZ_BPLM01000001.1"/>
</dbReference>
<dbReference type="EMBL" id="JAJIAO010000001">
    <property type="protein sequence ID" value="MCK8624127.1"/>
    <property type="molecule type" value="Genomic_DNA"/>
</dbReference>
<protein>
    <recommendedName>
        <fullName evidence="1">UPF0398 protein LNP07_01130</fullName>
    </recommendedName>
</protein>
<accession>A0ABT0HZW7</accession>
<dbReference type="SUPFAM" id="SSF102405">
    <property type="entry name" value="MCP/YpsA-like"/>
    <property type="match status" value="1"/>
</dbReference>
<organism evidence="2 3">
    <name type="scientific">Apilactobacillus xinyiensis</name>
    <dbReference type="NCBI Taxonomy" id="2841032"/>
    <lineage>
        <taxon>Bacteria</taxon>
        <taxon>Bacillati</taxon>
        <taxon>Bacillota</taxon>
        <taxon>Bacilli</taxon>
        <taxon>Lactobacillales</taxon>
        <taxon>Lactobacillaceae</taxon>
        <taxon>Apilactobacillus</taxon>
    </lineage>
</organism>
<dbReference type="Proteomes" id="UP001522905">
    <property type="component" value="Unassembled WGS sequence"/>
</dbReference>